<dbReference type="InterPro" id="IPR002637">
    <property type="entry name" value="RdgB/HAM1"/>
</dbReference>
<keyword evidence="12" id="KW-0175">Coiled coil</keyword>
<accession>A0A1M5BF35</accession>
<dbReference type="NCBIfam" id="TIGR00042">
    <property type="entry name" value="RdgB/HAM1 family non-canonical purine NTP pyrophosphatase"/>
    <property type="match status" value="1"/>
</dbReference>
<comment type="catalytic activity">
    <reaction evidence="10">
        <text>ITP + H2O = IMP + diphosphate + H(+)</text>
        <dbReference type="Rhea" id="RHEA:29399"/>
        <dbReference type="ChEBI" id="CHEBI:15377"/>
        <dbReference type="ChEBI" id="CHEBI:15378"/>
        <dbReference type="ChEBI" id="CHEBI:33019"/>
        <dbReference type="ChEBI" id="CHEBI:58053"/>
        <dbReference type="ChEBI" id="CHEBI:61402"/>
        <dbReference type="EC" id="3.6.1.66"/>
    </reaction>
</comment>
<dbReference type="GO" id="GO:0036222">
    <property type="term" value="F:XTP diphosphatase activity"/>
    <property type="evidence" value="ECO:0007669"/>
    <property type="project" value="UniProtKB-UniRule"/>
</dbReference>
<keyword evidence="4 10" id="KW-0547">Nucleotide-binding</keyword>
<sequence>MKLVFATNNQHKLEELQTILGNTFELLSLKDIGCYEDIPEEQPTISGNARQKSFYVFEKYGYSCFADDTGLETEALNSEPGVYSARYAGESKNSQANMEKLLKKLENIDNRKAQFRTVISLVENGEEKQFEGIVEGEITKEKRGDSGFGYDPVFLPTGYKKTFAEMTLAEKNKISHRARAVEKLVEYLKTQKKGNS</sequence>
<dbReference type="Pfam" id="PF01725">
    <property type="entry name" value="Ham1p_like"/>
    <property type="match status" value="1"/>
</dbReference>
<dbReference type="GO" id="GO:0005829">
    <property type="term" value="C:cytosol"/>
    <property type="evidence" value="ECO:0007669"/>
    <property type="project" value="TreeGrafter"/>
</dbReference>
<evidence type="ECO:0000256" key="4">
    <source>
        <dbReference type="ARBA" id="ARBA00022741"/>
    </source>
</evidence>
<evidence type="ECO:0000256" key="2">
    <source>
        <dbReference type="ARBA" id="ARBA00011738"/>
    </source>
</evidence>
<feature type="binding site" evidence="10">
    <location>
        <position position="69"/>
    </location>
    <ligand>
        <name>substrate</name>
    </ligand>
</feature>
<name>A0A1M5BF35_9BACT</name>
<gene>
    <name evidence="13" type="ORF">SAMN05444274_105120</name>
</gene>
<dbReference type="EMBL" id="FQUM01000005">
    <property type="protein sequence ID" value="SHF41114.1"/>
    <property type="molecule type" value="Genomic_DNA"/>
</dbReference>
<dbReference type="RefSeq" id="WP_073001932.1">
    <property type="nucleotide sequence ID" value="NZ_FQUM01000005.1"/>
</dbReference>
<comment type="catalytic activity">
    <reaction evidence="9 10">
        <text>XTP + H2O = XMP + diphosphate + H(+)</text>
        <dbReference type="Rhea" id="RHEA:28610"/>
        <dbReference type="ChEBI" id="CHEBI:15377"/>
        <dbReference type="ChEBI" id="CHEBI:15378"/>
        <dbReference type="ChEBI" id="CHEBI:33019"/>
        <dbReference type="ChEBI" id="CHEBI:57464"/>
        <dbReference type="ChEBI" id="CHEBI:61314"/>
        <dbReference type="EC" id="3.6.1.66"/>
    </reaction>
</comment>
<dbReference type="FunFam" id="3.90.950.10:FF:000001">
    <property type="entry name" value="dITP/XTP pyrophosphatase"/>
    <property type="match status" value="1"/>
</dbReference>
<evidence type="ECO:0000256" key="9">
    <source>
        <dbReference type="ARBA" id="ARBA00052017"/>
    </source>
</evidence>
<evidence type="ECO:0000313" key="13">
    <source>
        <dbReference type="EMBL" id="SHF41114.1"/>
    </source>
</evidence>
<dbReference type="GO" id="GO:0009117">
    <property type="term" value="P:nucleotide metabolic process"/>
    <property type="evidence" value="ECO:0007669"/>
    <property type="project" value="UniProtKB-KW"/>
</dbReference>
<feature type="binding site" evidence="10">
    <location>
        <begin position="7"/>
        <end position="12"/>
    </location>
    <ligand>
        <name>substrate</name>
    </ligand>
</feature>
<dbReference type="PANTHER" id="PTHR11067:SF9">
    <property type="entry name" value="INOSINE TRIPHOSPHATE PYROPHOSPHATASE"/>
    <property type="match status" value="1"/>
</dbReference>
<evidence type="ECO:0000256" key="3">
    <source>
        <dbReference type="ARBA" id="ARBA00022723"/>
    </source>
</evidence>
<comment type="catalytic activity">
    <reaction evidence="8 10">
        <text>dITP + H2O = dIMP + diphosphate + H(+)</text>
        <dbReference type="Rhea" id="RHEA:28342"/>
        <dbReference type="ChEBI" id="CHEBI:15377"/>
        <dbReference type="ChEBI" id="CHEBI:15378"/>
        <dbReference type="ChEBI" id="CHEBI:33019"/>
        <dbReference type="ChEBI" id="CHEBI:61194"/>
        <dbReference type="ChEBI" id="CHEBI:61382"/>
        <dbReference type="EC" id="3.6.1.66"/>
    </reaction>
</comment>
<keyword evidence="3 10" id="KW-0479">Metal-binding</keyword>
<feature type="binding site" evidence="10">
    <location>
        <begin position="176"/>
        <end position="177"/>
    </location>
    <ligand>
        <name>substrate</name>
    </ligand>
</feature>
<dbReference type="PANTHER" id="PTHR11067">
    <property type="entry name" value="INOSINE TRIPHOSPHATE PYROPHOSPHATASE/HAM1 PROTEIN"/>
    <property type="match status" value="1"/>
</dbReference>
<feature type="binding site" evidence="10">
    <location>
        <begin position="148"/>
        <end position="151"/>
    </location>
    <ligand>
        <name>substrate</name>
    </ligand>
</feature>
<evidence type="ECO:0000256" key="6">
    <source>
        <dbReference type="ARBA" id="ARBA00022842"/>
    </source>
</evidence>
<keyword evidence="6 10" id="KW-0460">Magnesium</keyword>
<feature type="binding site" evidence="10">
    <location>
        <position position="171"/>
    </location>
    <ligand>
        <name>substrate</name>
    </ligand>
</feature>
<feature type="binding site" evidence="10">
    <location>
        <position position="68"/>
    </location>
    <ligand>
        <name>Mg(2+)</name>
        <dbReference type="ChEBI" id="CHEBI:18420"/>
    </ligand>
</feature>
<comment type="caution">
    <text evidence="10">Lacks conserved residue(s) required for the propagation of feature annotation.</text>
</comment>
<comment type="subunit">
    <text evidence="2 10">Homodimer.</text>
</comment>
<dbReference type="NCBIfam" id="NF011398">
    <property type="entry name" value="PRK14823.1"/>
    <property type="match status" value="1"/>
</dbReference>
<comment type="similarity">
    <text evidence="1 10 11">Belongs to the HAM1 NTPase family.</text>
</comment>
<reference evidence="13 14" key="1">
    <citation type="submission" date="2016-11" db="EMBL/GenBank/DDBJ databases">
        <authorList>
            <person name="Jaros S."/>
            <person name="Januszkiewicz K."/>
            <person name="Wedrychowicz H."/>
        </authorList>
    </citation>
    <scope>NUCLEOTIDE SEQUENCE [LARGE SCALE GENOMIC DNA]</scope>
    <source>
        <strain evidence="13 14">DSM 26910</strain>
    </source>
</reference>
<evidence type="ECO:0000256" key="1">
    <source>
        <dbReference type="ARBA" id="ARBA00008023"/>
    </source>
</evidence>
<dbReference type="AlphaFoldDB" id="A0A1M5BF35"/>
<feature type="coiled-coil region" evidence="12">
    <location>
        <begin position="91"/>
        <end position="118"/>
    </location>
</feature>
<dbReference type="STRING" id="1484053.SAMN05444274_105120"/>
<proteinExistence type="inferred from homology"/>
<keyword evidence="5 10" id="KW-0378">Hydrolase</keyword>
<dbReference type="CDD" id="cd00515">
    <property type="entry name" value="HAM1"/>
    <property type="match status" value="1"/>
</dbReference>
<dbReference type="HAMAP" id="MF_01405">
    <property type="entry name" value="Non_canon_purine_NTPase"/>
    <property type="match status" value="1"/>
</dbReference>
<dbReference type="OrthoDB" id="9807456at2"/>
<dbReference type="GO" id="GO:0017111">
    <property type="term" value="F:ribonucleoside triphosphate phosphatase activity"/>
    <property type="evidence" value="ECO:0007669"/>
    <property type="project" value="InterPro"/>
</dbReference>
<dbReference type="Gene3D" id="3.90.950.10">
    <property type="match status" value="1"/>
</dbReference>
<dbReference type="EC" id="3.6.1.66" evidence="10"/>
<feature type="active site" description="Proton acceptor" evidence="10">
    <location>
        <position position="68"/>
    </location>
</feature>
<comment type="cofactor">
    <cofactor evidence="10">
        <name>Mg(2+)</name>
        <dbReference type="ChEBI" id="CHEBI:18420"/>
    </cofactor>
    <text evidence="10">Binds 1 Mg(2+) ion per subunit.</text>
</comment>
<comment type="function">
    <text evidence="10">Pyrophosphatase that catalyzes the hydrolysis of nucleoside triphosphates to their monophosphate derivatives, with a high preference for the non-canonical purine nucleotides XTP (xanthosine triphosphate), dITP (deoxyinosine triphosphate) and ITP. Seems to function as a house-cleaning enzyme that removes non-canonical purine nucleotides from the nucleotide pool, thus preventing their incorporation into DNA/RNA and avoiding chromosomal lesions.</text>
</comment>
<dbReference type="InterPro" id="IPR029001">
    <property type="entry name" value="ITPase-like_fam"/>
</dbReference>
<evidence type="ECO:0000256" key="10">
    <source>
        <dbReference type="HAMAP-Rule" id="MF_01405"/>
    </source>
</evidence>
<dbReference type="GO" id="GO:0035870">
    <property type="term" value="F:dITP diphosphatase activity"/>
    <property type="evidence" value="ECO:0007669"/>
    <property type="project" value="UniProtKB-UniRule"/>
</dbReference>
<dbReference type="InterPro" id="IPR020922">
    <property type="entry name" value="dITP/XTP_pyrophosphatase"/>
</dbReference>
<protein>
    <recommendedName>
        <fullName evidence="10">dITP/XTP pyrophosphatase</fullName>
        <ecNumber evidence="10">3.6.1.66</ecNumber>
    </recommendedName>
    <alternativeName>
        <fullName evidence="10">Non-canonical purine NTP pyrophosphatase</fullName>
    </alternativeName>
    <alternativeName>
        <fullName evidence="10">Non-standard purine NTP pyrophosphatase</fullName>
    </alternativeName>
    <alternativeName>
        <fullName evidence="10">Nucleoside-triphosphate diphosphatase</fullName>
    </alternativeName>
    <alternativeName>
        <fullName evidence="10">Nucleoside-triphosphate pyrophosphatase</fullName>
        <shortName evidence="10">NTPase</shortName>
    </alternativeName>
</protein>
<evidence type="ECO:0000256" key="8">
    <source>
        <dbReference type="ARBA" id="ARBA00051875"/>
    </source>
</evidence>
<keyword evidence="7 10" id="KW-0546">Nucleotide metabolism</keyword>
<evidence type="ECO:0000313" key="14">
    <source>
        <dbReference type="Proteomes" id="UP000184164"/>
    </source>
</evidence>
<dbReference type="GO" id="GO:0009146">
    <property type="term" value="P:purine nucleoside triphosphate catabolic process"/>
    <property type="evidence" value="ECO:0007669"/>
    <property type="project" value="UniProtKB-UniRule"/>
</dbReference>
<evidence type="ECO:0000256" key="5">
    <source>
        <dbReference type="ARBA" id="ARBA00022801"/>
    </source>
</evidence>
<dbReference type="GO" id="GO:0000166">
    <property type="term" value="F:nucleotide binding"/>
    <property type="evidence" value="ECO:0007669"/>
    <property type="project" value="UniProtKB-KW"/>
</dbReference>
<dbReference type="SUPFAM" id="SSF52972">
    <property type="entry name" value="ITPase-like"/>
    <property type="match status" value="1"/>
</dbReference>
<dbReference type="GO" id="GO:0046872">
    <property type="term" value="F:metal ion binding"/>
    <property type="evidence" value="ECO:0007669"/>
    <property type="project" value="UniProtKB-KW"/>
</dbReference>
<evidence type="ECO:0000256" key="11">
    <source>
        <dbReference type="RuleBase" id="RU003781"/>
    </source>
</evidence>
<organism evidence="13 14">
    <name type="scientific">Mariniphaga anaerophila</name>
    <dbReference type="NCBI Taxonomy" id="1484053"/>
    <lineage>
        <taxon>Bacteria</taxon>
        <taxon>Pseudomonadati</taxon>
        <taxon>Bacteroidota</taxon>
        <taxon>Bacteroidia</taxon>
        <taxon>Marinilabiliales</taxon>
        <taxon>Prolixibacteraceae</taxon>
        <taxon>Mariniphaga</taxon>
    </lineage>
</organism>
<dbReference type="GO" id="GO:0036220">
    <property type="term" value="F:ITP diphosphatase activity"/>
    <property type="evidence" value="ECO:0007669"/>
    <property type="project" value="UniProtKB-UniRule"/>
</dbReference>
<keyword evidence="14" id="KW-1185">Reference proteome</keyword>
<dbReference type="Proteomes" id="UP000184164">
    <property type="component" value="Unassembled WGS sequence"/>
</dbReference>
<evidence type="ECO:0000256" key="12">
    <source>
        <dbReference type="SAM" id="Coils"/>
    </source>
</evidence>
<evidence type="ECO:0000256" key="7">
    <source>
        <dbReference type="ARBA" id="ARBA00023080"/>
    </source>
</evidence>